<evidence type="ECO:0000256" key="3">
    <source>
        <dbReference type="ARBA" id="ARBA00008628"/>
    </source>
</evidence>
<comment type="caution">
    <text evidence="11">The sequence shown here is derived from an EMBL/GenBank/DDBJ whole genome shotgun (WGS) entry which is preliminary data.</text>
</comment>
<feature type="domain" description="Vps53 C-terminal" evidence="10">
    <location>
        <begin position="702"/>
        <end position="781"/>
    </location>
</feature>
<keyword evidence="4" id="KW-0967">Endosome</keyword>
<feature type="coiled-coil region" evidence="7">
    <location>
        <begin position="99"/>
        <end position="126"/>
    </location>
</feature>
<feature type="region of interest" description="Disordered" evidence="8">
    <location>
        <begin position="1"/>
        <end position="41"/>
    </location>
</feature>
<dbReference type="InterPro" id="IPR039766">
    <property type="entry name" value="Vps53"/>
</dbReference>
<accession>A0A2P6TSH0</accession>
<dbReference type="OrthoDB" id="10261632at2759"/>
<feature type="region of interest" description="Disordered" evidence="8">
    <location>
        <begin position="365"/>
        <end position="425"/>
    </location>
</feature>
<evidence type="ECO:0000256" key="1">
    <source>
        <dbReference type="ARBA" id="ARBA00004150"/>
    </source>
</evidence>
<comment type="similarity">
    <text evidence="3">Belongs to the VPS53 family.</text>
</comment>
<keyword evidence="6" id="KW-0472">Membrane</keyword>
<name>A0A2P6TSH0_CHLSO</name>
<dbReference type="InterPro" id="IPR007234">
    <property type="entry name" value="Vps53_N"/>
</dbReference>
<proteinExistence type="inferred from homology"/>
<keyword evidence="12" id="KW-1185">Reference proteome</keyword>
<feature type="compositionally biased region" description="Gly residues" evidence="8">
    <location>
        <begin position="10"/>
        <end position="25"/>
    </location>
</feature>
<dbReference type="PANTHER" id="PTHR12820:SF0">
    <property type="entry name" value="VACUOLAR PROTEIN SORTING-ASSOCIATED PROTEIN 53 HOMOLOG"/>
    <property type="match status" value="1"/>
</dbReference>
<dbReference type="GO" id="GO:0010008">
    <property type="term" value="C:endosome membrane"/>
    <property type="evidence" value="ECO:0007669"/>
    <property type="project" value="UniProtKB-SubCell"/>
</dbReference>
<feature type="compositionally biased region" description="Low complexity" evidence="8">
    <location>
        <begin position="886"/>
        <end position="898"/>
    </location>
</feature>
<dbReference type="PANTHER" id="PTHR12820">
    <property type="entry name" value="VACUOLAR SORTING PROTEIN 53"/>
    <property type="match status" value="1"/>
</dbReference>
<feature type="region of interest" description="Disordered" evidence="8">
    <location>
        <begin position="886"/>
        <end position="909"/>
    </location>
</feature>
<dbReference type="AlphaFoldDB" id="A0A2P6TSH0"/>
<dbReference type="Pfam" id="PF16854">
    <property type="entry name" value="VPS53_C"/>
    <property type="match status" value="1"/>
</dbReference>
<feature type="compositionally biased region" description="Basic and acidic residues" evidence="8">
    <location>
        <begin position="397"/>
        <end position="423"/>
    </location>
</feature>
<evidence type="ECO:0000256" key="7">
    <source>
        <dbReference type="SAM" id="Coils"/>
    </source>
</evidence>
<dbReference type="EMBL" id="LHPG02000007">
    <property type="protein sequence ID" value="PRW57008.1"/>
    <property type="molecule type" value="Genomic_DNA"/>
</dbReference>
<evidence type="ECO:0000256" key="5">
    <source>
        <dbReference type="ARBA" id="ARBA00023034"/>
    </source>
</evidence>
<reference evidence="11 12" key="1">
    <citation type="journal article" date="2018" name="Plant J.">
        <title>Genome sequences of Chlorella sorokiniana UTEX 1602 and Micractinium conductrix SAG 241.80: implications to maltose excretion by a green alga.</title>
        <authorList>
            <person name="Arriola M.B."/>
            <person name="Velmurugan N."/>
            <person name="Zhang Y."/>
            <person name="Plunkett M.H."/>
            <person name="Hondzo H."/>
            <person name="Barney B.M."/>
        </authorList>
    </citation>
    <scope>NUCLEOTIDE SEQUENCE [LARGE SCALE GENOMIC DNA]</scope>
    <source>
        <strain evidence="12">UTEX 1602</strain>
    </source>
</reference>
<dbReference type="InterPro" id="IPR031745">
    <property type="entry name" value="Vps53_C"/>
</dbReference>
<organism evidence="11 12">
    <name type="scientific">Chlorella sorokiniana</name>
    <name type="common">Freshwater green alga</name>
    <dbReference type="NCBI Taxonomy" id="3076"/>
    <lineage>
        <taxon>Eukaryota</taxon>
        <taxon>Viridiplantae</taxon>
        <taxon>Chlorophyta</taxon>
        <taxon>core chlorophytes</taxon>
        <taxon>Trebouxiophyceae</taxon>
        <taxon>Chlorellales</taxon>
        <taxon>Chlorellaceae</taxon>
        <taxon>Chlorella clade</taxon>
        <taxon>Chlorella</taxon>
    </lineage>
</organism>
<feature type="domain" description="Vps53 N-terminal" evidence="9">
    <location>
        <begin position="43"/>
        <end position="468"/>
    </location>
</feature>
<evidence type="ECO:0000256" key="6">
    <source>
        <dbReference type="ARBA" id="ARBA00023136"/>
    </source>
</evidence>
<protein>
    <submittedName>
        <fullName evidence="11">Vacuolar sorting-associated 53 A</fullName>
    </submittedName>
</protein>
<dbReference type="Pfam" id="PF04100">
    <property type="entry name" value="Vps53_N"/>
    <property type="match status" value="1"/>
</dbReference>
<gene>
    <name evidence="11" type="ORF">C2E21_4148</name>
</gene>
<sequence>MAAVGPPQAGLGGGAAVDRPFGGGSPATAGPQEENDPFDATTFDLPKYVNGMFPTAEASLVELDPLVNTLRQKVARVDAEILAAVRQQASSGSRARSDLAAAKATIEELFAKIHEIQRKAEQSELMVQEICRDIKKLDYAKKHLTATITALRRLSMLVNAVDQLQLAVERHEYAEAAHLLEAVQQLSSHFQSYVHIPKVAELKGRMMALEKSLQINTLREFELLGEETPSPLLLERLRSCCLVVEALGYQARDELIDAVCKREMGVYTQIFATIGDTAKLERTVNRYKWLLKRLEARKDIWAIFPPSWHVPQLLCIMFCNITKTMLAEILDLKSAELPSQVDSLLKSVEATNIFEAEMARRFEGAVERDTSGSEEAEAGGAGELPADDSSPASRVRARYERLARERQRAAESESPERRKEQEHATSAAVAKTNFKGAISSVFVPYLSVYMDQVERDLVATLDRLMREETWQPLSADLPVLKSSNELVEAIKAEMRECVSRVTRGRALLDLAAVFQRVYRAYAARLVARLPKPASGSLAGSAVLGASDWHVRLSDDDIGVVCLIVSTAEHCQEMVGALARALAAKLEPADLASRVDMSEEEDELQGAITSCLASLLLGIETRLEGALAAMARLNWAGMEMAGDQSEYVGAFRRVLLDAAARLGPAMPPNYFRFFCDKLLRSFAPRFLENVYRCRKISDVGCQQMRLDTEVLKGALSELAKAGGHLDAAGQAAFAADVHAQLGRAEAVLKVVGSPPEGLVDTFFELMPQGSPSDFQRMLDLKVLKRNEYTAILEQFNRRMGRPALSAAAAASTAGPGGAAVGAARSFNLPQMPRINSGGAAVVGAKASAAAQDVAVRLGSMGSRITTPNLTAAKASAAAAGESMRDSMSAAMRSMKSKASLRFLQRDQGGP</sequence>
<dbReference type="GO" id="GO:0042147">
    <property type="term" value="P:retrograde transport, endosome to Golgi"/>
    <property type="evidence" value="ECO:0007669"/>
    <property type="project" value="InterPro"/>
</dbReference>
<keyword evidence="7" id="KW-0175">Coiled coil</keyword>
<evidence type="ECO:0000313" key="12">
    <source>
        <dbReference type="Proteomes" id="UP000239899"/>
    </source>
</evidence>
<evidence type="ECO:0000259" key="10">
    <source>
        <dbReference type="Pfam" id="PF16854"/>
    </source>
</evidence>
<evidence type="ECO:0000313" key="11">
    <source>
        <dbReference type="EMBL" id="PRW57008.1"/>
    </source>
</evidence>
<dbReference type="GO" id="GO:0000938">
    <property type="term" value="C:GARP complex"/>
    <property type="evidence" value="ECO:0007669"/>
    <property type="project" value="InterPro"/>
</dbReference>
<evidence type="ECO:0000259" key="9">
    <source>
        <dbReference type="Pfam" id="PF04100"/>
    </source>
</evidence>
<dbReference type="GO" id="GO:0005829">
    <property type="term" value="C:cytosol"/>
    <property type="evidence" value="ECO:0007669"/>
    <property type="project" value="GOC"/>
</dbReference>
<evidence type="ECO:0000256" key="4">
    <source>
        <dbReference type="ARBA" id="ARBA00022753"/>
    </source>
</evidence>
<dbReference type="STRING" id="3076.A0A2P6TSH0"/>
<keyword evidence="5" id="KW-0333">Golgi apparatus</keyword>
<evidence type="ECO:0000256" key="8">
    <source>
        <dbReference type="SAM" id="MobiDB-lite"/>
    </source>
</evidence>
<evidence type="ECO:0000256" key="2">
    <source>
        <dbReference type="ARBA" id="ARBA00004481"/>
    </source>
</evidence>
<dbReference type="Proteomes" id="UP000239899">
    <property type="component" value="Unassembled WGS sequence"/>
</dbReference>
<comment type="subcellular location">
    <subcellularLocation>
        <location evidence="2">Endosome membrane</location>
        <topology evidence="2">Peripheral membrane protein</topology>
    </subcellularLocation>
    <subcellularLocation>
        <location evidence="1">Golgi apparatus</location>
        <location evidence="1">trans-Golgi network membrane</location>
        <topology evidence="1">Peripheral membrane protein</topology>
    </subcellularLocation>
</comment>